<feature type="domain" description="HTH rpiR-type" evidence="1">
    <location>
        <begin position="1"/>
        <end position="77"/>
    </location>
</feature>
<organism evidence="3 4">
    <name type="scientific">Mycoplasma marinum</name>
    <dbReference type="NCBI Taxonomy" id="1937190"/>
    <lineage>
        <taxon>Bacteria</taxon>
        <taxon>Bacillati</taxon>
        <taxon>Mycoplasmatota</taxon>
        <taxon>Mollicutes</taxon>
        <taxon>Mycoplasmataceae</taxon>
        <taxon>Mycoplasma</taxon>
    </lineage>
</organism>
<keyword evidence="4" id="KW-1185">Reference proteome</keyword>
<name>A0A4R0XQY2_9MOLU</name>
<dbReference type="SUPFAM" id="SSF46689">
    <property type="entry name" value="Homeodomain-like"/>
    <property type="match status" value="1"/>
</dbReference>
<dbReference type="RefSeq" id="WP_131599023.1">
    <property type="nucleotide sequence ID" value="NZ_PSZO01000009.1"/>
</dbReference>
<evidence type="ECO:0000259" key="2">
    <source>
        <dbReference type="PROSITE" id="PS51464"/>
    </source>
</evidence>
<dbReference type="Pfam" id="PF01418">
    <property type="entry name" value="HTH_6"/>
    <property type="match status" value="1"/>
</dbReference>
<evidence type="ECO:0008006" key="5">
    <source>
        <dbReference type="Google" id="ProtNLM"/>
    </source>
</evidence>
<feature type="domain" description="SIS" evidence="2">
    <location>
        <begin position="108"/>
        <end position="252"/>
    </location>
</feature>
<accession>A0A4R0XQY2</accession>
<dbReference type="PROSITE" id="PS51071">
    <property type="entry name" value="HTH_RPIR"/>
    <property type="match status" value="1"/>
</dbReference>
<dbReference type="GO" id="GO:0097367">
    <property type="term" value="F:carbohydrate derivative binding"/>
    <property type="evidence" value="ECO:0007669"/>
    <property type="project" value="InterPro"/>
</dbReference>
<dbReference type="Gene3D" id="1.10.10.10">
    <property type="entry name" value="Winged helix-like DNA-binding domain superfamily/Winged helix DNA-binding domain"/>
    <property type="match status" value="1"/>
</dbReference>
<dbReference type="InterPro" id="IPR036388">
    <property type="entry name" value="WH-like_DNA-bd_sf"/>
</dbReference>
<dbReference type="Gene3D" id="3.40.50.10490">
    <property type="entry name" value="Glucose-6-phosphate isomerase like protein, domain 1"/>
    <property type="match status" value="1"/>
</dbReference>
<reference evidence="3 4" key="1">
    <citation type="submission" date="2018-02" db="EMBL/GenBank/DDBJ databases">
        <title>Mycoplasma marinum and Mycoplasma todarodis sp. nov., moderately halophilic and psychrotolerant mycoplasmas isolated from cephalopods.</title>
        <authorList>
            <person name="Viver T."/>
        </authorList>
    </citation>
    <scope>NUCLEOTIDE SEQUENCE [LARGE SCALE GENOMIC DNA]</scope>
    <source>
        <strain evidence="3 4">PE</strain>
    </source>
</reference>
<evidence type="ECO:0000313" key="3">
    <source>
        <dbReference type="EMBL" id="TCG11295.1"/>
    </source>
</evidence>
<dbReference type="SUPFAM" id="SSF53697">
    <property type="entry name" value="SIS domain"/>
    <property type="match status" value="1"/>
</dbReference>
<evidence type="ECO:0000259" key="1">
    <source>
        <dbReference type="PROSITE" id="PS51071"/>
    </source>
</evidence>
<dbReference type="GO" id="GO:0003677">
    <property type="term" value="F:DNA binding"/>
    <property type="evidence" value="ECO:0007669"/>
    <property type="project" value="InterPro"/>
</dbReference>
<dbReference type="GO" id="GO:0003700">
    <property type="term" value="F:DNA-binding transcription factor activity"/>
    <property type="evidence" value="ECO:0007669"/>
    <property type="project" value="InterPro"/>
</dbReference>
<comment type="caution">
    <text evidence="3">The sequence shown here is derived from an EMBL/GenBank/DDBJ whole genome shotgun (WGS) entry which is preliminary data.</text>
</comment>
<dbReference type="PANTHER" id="PTHR30514">
    <property type="entry name" value="GLUCOKINASE"/>
    <property type="match status" value="1"/>
</dbReference>
<dbReference type="InterPro" id="IPR046348">
    <property type="entry name" value="SIS_dom_sf"/>
</dbReference>
<dbReference type="PROSITE" id="PS51464">
    <property type="entry name" value="SIS"/>
    <property type="match status" value="1"/>
</dbReference>
<evidence type="ECO:0000313" key="4">
    <source>
        <dbReference type="Proteomes" id="UP000294192"/>
    </source>
</evidence>
<gene>
    <name evidence="3" type="ORF">C4B24_02515</name>
</gene>
<dbReference type="AlphaFoldDB" id="A0A4R0XQY2"/>
<protein>
    <recommendedName>
        <fullName evidence="5">MurR/RpiR family transcriptional regulator</fullName>
    </recommendedName>
</protein>
<dbReference type="InterPro" id="IPR001347">
    <property type="entry name" value="SIS_dom"/>
</dbReference>
<dbReference type="InterPro" id="IPR047640">
    <property type="entry name" value="RpiR-like"/>
</dbReference>
<dbReference type="OrthoDB" id="3684496at2"/>
<sequence length="267" mass="29945">MIKSKILSHKHFFTSSEKEIAIYILNNFNEKTANLSITQLANKIHVSSAALTRFCQKIDMNGFKEFQYVLSEEVSASKNSNQSIELTEIITSLKETEKILNKEAISLVANKIWKTQNVYIYGEAFTHILAMTLSRKLNKINIPSRVYNVASDTGAILPKKDSVHIFISTSGRNPNILIGASKISMGKTKNQMIVSITASDFSNIEKYENVHIKGLSSDSGIGDPQELPTVGAHVIQFISDTLYKKIYKIDEKENDSIIFSLSSLRYK</sequence>
<dbReference type="GO" id="GO:1901135">
    <property type="term" value="P:carbohydrate derivative metabolic process"/>
    <property type="evidence" value="ECO:0007669"/>
    <property type="project" value="InterPro"/>
</dbReference>
<dbReference type="InterPro" id="IPR000281">
    <property type="entry name" value="HTH_RpiR"/>
</dbReference>
<proteinExistence type="predicted"/>
<dbReference type="InterPro" id="IPR009057">
    <property type="entry name" value="Homeodomain-like_sf"/>
</dbReference>
<dbReference type="PANTHER" id="PTHR30514:SF1">
    <property type="entry name" value="HTH-TYPE TRANSCRIPTIONAL REGULATOR HEXR-RELATED"/>
    <property type="match status" value="1"/>
</dbReference>
<dbReference type="Proteomes" id="UP000294192">
    <property type="component" value="Unassembled WGS sequence"/>
</dbReference>
<dbReference type="EMBL" id="PSZO01000009">
    <property type="protein sequence ID" value="TCG11295.1"/>
    <property type="molecule type" value="Genomic_DNA"/>
</dbReference>